<dbReference type="InterPro" id="IPR029063">
    <property type="entry name" value="SAM-dependent_MTases_sf"/>
</dbReference>
<dbReference type="AlphaFoldDB" id="A0A498SQW3"/>
<dbReference type="STRING" id="6277.A0A498SQW3"/>
<gene>
    <name evidence="1" type="ORF">NAV_LOCUS9179</name>
</gene>
<dbReference type="Gene3D" id="3.40.50.150">
    <property type="entry name" value="Vaccinia Virus protein VP39"/>
    <property type="match status" value="1"/>
</dbReference>
<proteinExistence type="predicted"/>
<sequence length="79" mass="9451">MRHNAVERFSLELAEHTIEMALVEVLCIKQQYILYRFYHVFKKDELKSLITTIPSLRLVHLDYEHANWWAIAEKADSFS</sequence>
<evidence type="ECO:0000313" key="1">
    <source>
        <dbReference type="EMBL" id="VBB34388.1"/>
    </source>
</evidence>
<dbReference type="EMBL" id="UPTC01003434">
    <property type="protein sequence ID" value="VBB34388.1"/>
    <property type="molecule type" value="Genomic_DNA"/>
</dbReference>
<dbReference type="OrthoDB" id="271595at2759"/>
<protein>
    <submittedName>
        <fullName evidence="1">Uncharacterized protein</fullName>
    </submittedName>
</protein>
<evidence type="ECO:0000313" key="2">
    <source>
        <dbReference type="Proteomes" id="UP000276991"/>
    </source>
</evidence>
<reference evidence="1 2" key="1">
    <citation type="submission" date="2018-08" db="EMBL/GenBank/DDBJ databases">
        <authorList>
            <person name="Laetsch R D."/>
            <person name="Stevens L."/>
            <person name="Kumar S."/>
            <person name="Blaxter L. M."/>
        </authorList>
    </citation>
    <scope>NUCLEOTIDE SEQUENCE [LARGE SCALE GENOMIC DNA]</scope>
</reference>
<dbReference type="Proteomes" id="UP000276991">
    <property type="component" value="Unassembled WGS sequence"/>
</dbReference>
<name>A0A498SQW3_ACAVI</name>
<organism evidence="1 2">
    <name type="scientific">Acanthocheilonema viteae</name>
    <name type="common">Filarial nematode worm</name>
    <name type="synonym">Dipetalonema viteae</name>
    <dbReference type="NCBI Taxonomy" id="6277"/>
    <lineage>
        <taxon>Eukaryota</taxon>
        <taxon>Metazoa</taxon>
        <taxon>Ecdysozoa</taxon>
        <taxon>Nematoda</taxon>
        <taxon>Chromadorea</taxon>
        <taxon>Rhabditida</taxon>
        <taxon>Spirurina</taxon>
        <taxon>Spiruromorpha</taxon>
        <taxon>Filarioidea</taxon>
        <taxon>Onchocercidae</taxon>
        <taxon>Acanthocheilonema</taxon>
    </lineage>
</organism>
<accession>A0A498SQW3</accession>
<keyword evidence="2" id="KW-1185">Reference proteome</keyword>